<name>A0ABU9FF23_9ENTR</name>
<dbReference type="InterPro" id="IPR000620">
    <property type="entry name" value="EamA_dom"/>
</dbReference>
<comment type="subcellular location">
    <subcellularLocation>
        <location evidence="1">Cell membrane</location>
        <topology evidence="1">Multi-pass membrane protein</topology>
    </subcellularLocation>
</comment>
<reference evidence="8 9" key="1">
    <citation type="submission" date="2024-04" db="EMBL/GenBank/DDBJ databases">
        <title>Two novel Raoultella species associated with bleeding cankers of broadleaf hosts, Raoultella scottia sp. nov. and Raoultella lignicola sp. nov.</title>
        <authorList>
            <person name="Brady C.L."/>
        </authorList>
    </citation>
    <scope>NUCLEOTIDE SEQUENCE [LARGE SCALE GENOMIC DNA]</scope>
    <source>
        <strain evidence="8 9">TW_WC1a.1</strain>
    </source>
</reference>
<evidence type="ECO:0000256" key="3">
    <source>
        <dbReference type="ARBA" id="ARBA00022692"/>
    </source>
</evidence>
<feature type="transmembrane region" description="Helical" evidence="6">
    <location>
        <begin position="194"/>
        <end position="215"/>
    </location>
</feature>
<evidence type="ECO:0000256" key="6">
    <source>
        <dbReference type="SAM" id="Phobius"/>
    </source>
</evidence>
<evidence type="ECO:0000256" key="1">
    <source>
        <dbReference type="ARBA" id="ARBA00004651"/>
    </source>
</evidence>
<feature type="domain" description="EamA" evidence="7">
    <location>
        <begin position="139"/>
        <end position="269"/>
    </location>
</feature>
<dbReference type="EMBL" id="JARXNK020000105">
    <property type="protein sequence ID" value="MEL0553704.1"/>
    <property type="molecule type" value="Genomic_DNA"/>
</dbReference>
<keyword evidence="2" id="KW-1003">Cell membrane</keyword>
<proteinExistence type="predicted"/>
<feature type="transmembrane region" description="Helical" evidence="6">
    <location>
        <begin position="113"/>
        <end position="132"/>
    </location>
</feature>
<dbReference type="Proteomes" id="UP001312893">
    <property type="component" value="Unassembled WGS sequence"/>
</dbReference>
<feature type="transmembrane region" description="Helical" evidence="6">
    <location>
        <begin position="169"/>
        <end position="188"/>
    </location>
</feature>
<evidence type="ECO:0000259" key="7">
    <source>
        <dbReference type="Pfam" id="PF00892"/>
    </source>
</evidence>
<evidence type="ECO:0000313" key="8">
    <source>
        <dbReference type="EMBL" id="MEL0553704.1"/>
    </source>
</evidence>
<accession>A0ABU9FF23</accession>
<dbReference type="SUPFAM" id="SSF103481">
    <property type="entry name" value="Multidrug resistance efflux transporter EmrE"/>
    <property type="match status" value="2"/>
</dbReference>
<feature type="transmembrane region" description="Helical" evidence="6">
    <location>
        <begin position="227"/>
        <end position="246"/>
    </location>
</feature>
<feature type="transmembrane region" description="Helical" evidence="6">
    <location>
        <begin position="88"/>
        <end position="106"/>
    </location>
</feature>
<feature type="transmembrane region" description="Helical" evidence="6">
    <location>
        <begin position="35"/>
        <end position="51"/>
    </location>
</feature>
<dbReference type="PANTHER" id="PTHR32322">
    <property type="entry name" value="INNER MEMBRANE TRANSPORTER"/>
    <property type="match status" value="1"/>
</dbReference>
<sequence>MLLKILLTMIAFAANSVLCRVAITGGYIDEVSFGSIRLISGALALYLFILLRRGSHKIEYHPLNALLLSGYVFAFSLAYVSLNAATGALLLFGTVQLVMTGWGMWHGEKITRWKVIGILAALSGIGILLLPGATPPPAFAAVMMILSGVAWAAYCITGRAATSAASATAGNFILSVPIAVLAAAVHFHTLQVDAMGLLLGIVAGAITSAGAYLLWYTLLPKLSSSTASTIQLSVPCLAALGGVLFMNEALDLQIVISTLIILSGIGLVIWSDKI</sequence>
<gene>
    <name evidence="8" type="ORF">QFI96_018600</name>
</gene>
<dbReference type="InterPro" id="IPR050638">
    <property type="entry name" value="AA-Vitamin_Transporters"/>
</dbReference>
<dbReference type="InterPro" id="IPR037185">
    <property type="entry name" value="EmrE-like"/>
</dbReference>
<keyword evidence="3 6" id="KW-0812">Transmembrane</keyword>
<comment type="caution">
    <text evidence="8">The sequence shown here is derived from an EMBL/GenBank/DDBJ whole genome shotgun (WGS) entry which is preliminary data.</text>
</comment>
<feature type="transmembrane region" description="Helical" evidence="6">
    <location>
        <begin position="138"/>
        <end position="157"/>
    </location>
</feature>
<evidence type="ECO:0000313" key="9">
    <source>
        <dbReference type="Proteomes" id="UP001312893"/>
    </source>
</evidence>
<dbReference type="RefSeq" id="WP_123754968.1">
    <property type="nucleotide sequence ID" value="NZ_JARXNK020000105.1"/>
</dbReference>
<dbReference type="Pfam" id="PF00892">
    <property type="entry name" value="EamA"/>
    <property type="match status" value="1"/>
</dbReference>
<evidence type="ECO:0000256" key="2">
    <source>
        <dbReference type="ARBA" id="ARBA00022475"/>
    </source>
</evidence>
<feature type="transmembrane region" description="Helical" evidence="6">
    <location>
        <begin position="252"/>
        <end position="270"/>
    </location>
</feature>
<protein>
    <submittedName>
        <fullName evidence="8">DMT family transporter</fullName>
    </submittedName>
</protein>
<organism evidence="8 9">
    <name type="scientific">Raoultella lignicola</name>
    <dbReference type="NCBI Taxonomy" id="3040939"/>
    <lineage>
        <taxon>Bacteria</taxon>
        <taxon>Pseudomonadati</taxon>
        <taxon>Pseudomonadota</taxon>
        <taxon>Gammaproteobacteria</taxon>
        <taxon>Enterobacterales</taxon>
        <taxon>Enterobacteriaceae</taxon>
        <taxon>Klebsiella/Raoultella group</taxon>
        <taxon>Raoultella</taxon>
    </lineage>
</organism>
<evidence type="ECO:0000256" key="4">
    <source>
        <dbReference type="ARBA" id="ARBA00022989"/>
    </source>
</evidence>
<feature type="transmembrane region" description="Helical" evidence="6">
    <location>
        <begin position="63"/>
        <end position="82"/>
    </location>
</feature>
<dbReference type="PANTHER" id="PTHR32322:SF9">
    <property type="entry name" value="AMINO-ACID METABOLITE EFFLUX PUMP-RELATED"/>
    <property type="match status" value="1"/>
</dbReference>
<keyword evidence="4 6" id="KW-1133">Transmembrane helix</keyword>
<evidence type="ECO:0000256" key="5">
    <source>
        <dbReference type="ARBA" id="ARBA00023136"/>
    </source>
</evidence>
<keyword evidence="5 6" id="KW-0472">Membrane</keyword>
<keyword evidence="9" id="KW-1185">Reference proteome</keyword>